<proteinExistence type="predicted"/>
<keyword evidence="5" id="KW-1185">Reference proteome</keyword>
<accession>A0AAV9EPN0</accession>
<evidence type="ECO:0000256" key="1">
    <source>
        <dbReference type="PROSITE-ProRule" id="PRU00117"/>
    </source>
</evidence>
<reference evidence="4" key="2">
    <citation type="submission" date="2023-06" db="EMBL/GenBank/DDBJ databases">
        <authorList>
            <person name="Ma L."/>
            <person name="Liu K.-W."/>
            <person name="Li Z."/>
            <person name="Hsiao Y.-Y."/>
            <person name="Qi Y."/>
            <person name="Fu T."/>
            <person name="Tang G."/>
            <person name="Zhang D."/>
            <person name="Sun W.-H."/>
            <person name="Liu D.-K."/>
            <person name="Li Y."/>
            <person name="Chen G.-Z."/>
            <person name="Liu X.-D."/>
            <person name="Liao X.-Y."/>
            <person name="Jiang Y.-T."/>
            <person name="Yu X."/>
            <person name="Hao Y."/>
            <person name="Huang J."/>
            <person name="Zhao X.-W."/>
            <person name="Ke S."/>
            <person name="Chen Y.-Y."/>
            <person name="Wu W.-L."/>
            <person name="Hsu J.-L."/>
            <person name="Lin Y.-F."/>
            <person name="Huang M.-D."/>
            <person name="Li C.-Y."/>
            <person name="Huang L."/>
            <person name="Wang Z.-W."/>
            <person name="Zhao X."/>
            <person name="Zhong W.-Y."/>
            <person name="Peng D.-H."/>
            <person name="Ahmad S."/>
            <person name="Lan S."/>
            <person name="Zhang J.-S."/>
            <person name="Tsai W.-C."/>
            <person name="Van De Peer Y."/>
            <person name="Liu Z.-J."/>
        </authorList>
    </citation>
    <scope>NUCLEOTIDE SEQUENCE</scope>
    <source>
        <strain evidence="4">CP</strain>
        <tissue evidence="4">Leaves</tissue>
    </source>
</reference>
<dbReference type="SUPFAM" id="SSF54791">
    <property type="entry name" value="Eukaryotic type KH-domain (KH-domain type I)"/>
    <property type="match status" value="1"/>
</dbReference>
<gene>
    <name evidence="4" type="ORF">QJS10_CPA06g00199</name>
</gene>
<dbReference type="AlphaFoldDB" id="A0AAV9EPN0"/>
<reference evidence="4" key="1">
    <citation type="journal article" date="2023" name="Nat. Commun.">
        <title>Diploid and tetraploid genomes of Acorus and the evolution of monocots.</title>
        <authorList>
            <person name="Ma L."/>
            <person name="Liu K.W."/>
            <person name="Li Z."/>
            <person name="Hsiao Y.Y."/>
            <person name="Qi Y."/>
            <person name="Fu T."/>
            <person name="Tang G.D."/>
            <person name="Zhang D."/>
            <person name="Sun W.H."/>
            <person name="Liu D.K."/>
            <person name="Li Y."/>
            <person name="Chen G.Z."/>
            <person name="Liu X.D."/>
            <person name="Liao X.Y."/>
            <person name="Jiang Y.T."/>
            <person name="Yu X."/>
            <person name="Hao Y."/>
            <person name="Huang J."/>
            <person name="Zhao X.W."/>
            <person name="Ke S."/>
            <person name="Chen Y.Y."/>
            <person name="Wu W.L."/>
            <person name="Hsu J.L."/>
            <person name="Lin Y.F."/>
            <person name="Huang M.D."/>
            <person name="Li C.Y."/>
            <person name="Huang L."/>
            <person name="Wang Z.W."/>
            <person name="Zhao X."/>
            <person name="Zhong W.Y."/>
            <person name="Peng D.H."/>
            <person name="Ahmad S."/>
            <person name="Lan S."/>
            <person name="Zhang J.S."/>
            <person name="Tsai W.C."/>
            <person name="Van de Peer Y."/>
            <person name="Liu Z.J."/>
        </authorList>
    </citation>
    <scope>NUCLEOTIDE SEQUENCE</scope>
    <source>
        <strain evidence="4">CP</strain>
    </source>
</reference>
<dbReference type="PROSITE" id="PS50084">
    <property type="entry name" value="KH_TYPE_1"/>
    <property type="match status" value="1"/>
</dbReference>
<evidence type="ECO:0000313" key="4">
    <source>
        <dbReference type="EMBL" id="KAK1314077.1"/>
    </source>
</evidence>
<protein>
    <recommendedName>
        <fullName evidence="3">K Homology domain-containing protein</fullName>
    </recommendedName>
</protein>
<feature type="compositionally biased region" description="Low complexity" evidence="2">
    <location>
        <begin position="1"/>
        <end position="14"/>
    </location>
</feature>
<name>A0AAV9EPN0_ACOCL</name>
<feature type="domain" description="K Homology" evidence="3">
    <location>
        <begin position="36"/>
        <end position="69"/>
    </location>
</feature>
<evidence type="ECO:0000259" key="3">
    <source>
        <dbReference type="Pfam" id="PF00013"/>
    </source>
</evidence>
<organism evidence="4 5">
    <name type="scientific">Acorus calamus</name>
    <name type="common">Sweet flag</name>
    <dbReference type="NCBI Taxonomy" id="4465"/>
    <lineage>
        <taxon>Eukaryota</taxon>
        <taxon>Viridiplantae</taxon>
        <taxon>Streptophyta</taxon>
        <taxon>Embryophyta</taxon>
        <taxon>Tracheophyta</taxon>
        <taxon>Spermatophyta</taxon>
        <taxon>Magnoliopsida</taxon>
        <taxon>Liliopsida</taxon>
        <taxon>Acoraceae</taxon>
        <taxon>Acorus</taxon>
    </lineage>
</organism>
<sequence length="82" mass="8820">MESPESPYASSPETAPKRSAQPRSPGPDDMEKPTHIRFLVSNTAAGCIIGKGGATITEFQSQSGARIQLSVIMNSFLERLIE</sequence>
<dbReference type="InterPro" id="IPR004088">
    <property type="entry name" value="KH_dom_type_1"/>
</dbReference>
<evidence type="ECO:0000256" key="2">
    <source>
        <dbReference type="SAM" id="MobiDB-lite"/>
    </source>
</evidence>
<evidence type="ECO:0000313" key="5">
    <source>
        <dbReference type="Proteomes" id="UP001180020"/>
    </source>
</evidence>
<dbReference type="Proteomes" id="UP001180020">
    <property type="component" value="Unassembled WGS sequence"/>
</dbReference>
<dbReference type="GO" id="GO:0003723">
    <property type="term" value="F:RNA binding"/>
    <property type="evidence" value="ECO:0007669"/>
    <property type="project" value="UniProtKB-UniRule"/>
</dbReference>
<dbReference type="Pfam" id="PF00013">
    <property type="entry name" value="KH_1"/>
    <property type="match status" value="1"/>
</dbReference>
<dbReference type="EMBL" id="JAUJYO010000006">
    <property type="protein sequence ID" value="KAK1314077.1"/>
    <property type="molecule type" value="Genomic_DNA"/>
</dbReference>
<dbReference type="InterPro" id="IPR036612">
    <property type="entry name" value="KH_dom_type_1_sf"/>
</dbReference>
<keyword evidence="1" id="KW-0694">RNA-binding</keyword>
<comment type="caution">
    <text evidence="4">The sequence shown here is derived from an EMBL/GenBank/DDBJ whole genome shotgun (WGS) entry which is preliminary data.</text>
</comment>
<feature type="region of interest" description="Disordered" evidence="2">
    <location>
        <begin position="1"/>
        <end position="34"/>
    </location>
</feature>
<dbReference type="Gene3D" id="3.30.1370.10">
    <property type="entry name" value="K Homology domain, type 1"/>
    <property type="match status" value="1"/>
</dbReference>